<dbReference type="InterPro" id="IPR001412">
    <property type="entry name" value="aa-tRNA-synth_I_CS"/>
</dbReference>
<evidence type="ECO:0000256" key="1">
    <source>
        <dbReference type="ARBA" id="ARBA00022598"/>
    </source>
</evidence>
<dbReference type="PRINTS" id="PR00987">
    <property type="entry name" value="TRNASYNTHGLU"/>
</dbReference>
<keyword evidence="5 7" id="KW-0067">ATP-binding</keyword>
<proteinExistence type="inferred from homology"/>
<evidence type="ECO:0000256" key="2">
    <source>
        <dbReference type="ARBA" id="ARBA00022723"/>
    </source>
</evidence>
<dbReference type="GO" id="GO:0004818">
    <property type="term" value="F:glutamate-tRNA ligase activity"/>
    <property type="evidence" value="ECO:0007669"/>
    <property type="project" value="TreeGrafter"/>
</dbReference>
<dbReference type="SUPFAM" id="SSF52374">
    <property type="entry name" value="Nucleotidylyl transferase"/>
    <property type="match status" value="1"/>
</dbReference>
<dbReference type="GO" id="GO:0006424">
    <property type="term" value="P:glutamyl-tRNA aminoacylation"/>
    <property type="evidence" value="ECO:0007669"/>
    <property type="project" value="TreeGrafter"/>
</dbReference>
<feature type="domain" description="Glutamyl/glutaminyl-tRNA synthetase class Ib catalytic" evidence="8">
    <location>
        <begin position="3"/>
        <end position="309"/>
    </location>
</feature>
<dbReference type="InterPro" id="IPR000924">
    <property type="entry name" value="Glu/Gln-tRNA-synth"/>
</dbReference>
<dbReference type="EC" id="6.1.1.-" evidence="9"/>
<evidence type="ECO:0000256" key="4">
    <source>
        <dbReference type="ARBA" id="ARBA00022833"/>
    </source>
</evidence>
<keyword evidence="10" id="KW-1185">Reference proteome</keyword>
<evidence type="ECO:0000259" key="8">
    <source>
        <dbReference type="Pfam" id="PF00749"/>
    </source>
</evidence>
<dbReference type="Pfam" id="PF00749">
    <property type="entry name" value="tRNA-synt_1c"/>
    <property type="match status" value="1"/>
</dbReference>
<keyword evidence="6 7" id="KW-0030">Aminoacyl-tRNA synthetase</keyword>
<accession>A0A6L6W9N3</accession>
<evidence type="ECO:0000313" key="9">
    <source>
        <dbReference type="EMBL" id="MVO14404.1"/>
    </source>
</evidence>
<evidence type="ECO:0000256" key="3">
    <source>
        <dbReference type="ARBA" id="ARBA00022741"/>
    </source>
</evidence>
<evidence type="ECO:0000313" key="10">
    <source>
        <dbReference type="Proteomes" id="UP000478892"/>
    </source>
</evidence>
<dbReference type="PANTHER" id="PTHR43311">
    <property type="entry name" value="GLUTAMATE--TRNA LIGASE"/>
    <property type="match status" value="1"/>
</dbReference>
<gene>
    <name evidence="9" type="ORF">GO984_01140</name>
</gene>
<dbReference type="InterPro" id="IPR014729">
    <property type="entry name" value="Rossmann-like_a/b/a_fold"/>
</dbReference>
<dbReference type="GO" id="GO:0005829">
    <property type="term" value="C:cytosol"/>
    <property type="evidence" value="ECO:0007669"/>
    <property type="project" value="TreeGrafter"/>
</dbReference>
<dbReference type="InterPro" id="IPR020058">
    <property type="entry name" value="Glu/Gln-tRNA-synth_Ib_cat-dom"/>
</dbReference>
<dbReference type="NCBIfam" id="NF004315">
    <property type="entry name" value="PRK05710.1-4"/>
    <property type="match status" value="1"/>
</dbReference>
<dbReference type="AlphaFoldDB" id="A0A6L6W9N3"/>
<evidence type="ECO:0000256" key="7">
    <source>
        <dbReference type="RuleBase" id="RU363037"/>
    </source>
</evidence>
<dbReference type="Gene3D" id="3.40.50.620">
    <property type="entry name" value="HUPs"/>
    <property type="match status" value="1"/>
</dbReference>
<organism evidence="9 10">
    <name type="scientific">Parasedimentitalea huanghaiensis</name>
    <dbReference type="NCBI Taxonomy" id="2682100"/>
    <lineage>
        <taxon>Bacteria</taxon>
        <taxon>Pseudomonadati</taxon>
        <taxon>Pseudomonadota</taxon>
        <taxon>Alphaproteobacteria</taxon>
        <taxon>Rhodobacterales</taxon>
        <taxon>Paracoccaceae</taxon>
        <taxon>Parasedimentitalea</taxon>
    </lineage>
</organism>
<keyword evidence="7" id="KW-0648">Protein biosynthesis</keyword>
<dbReference type="EMBL" id="WQLV01000001">
    <property type="protein sequence ID" value="MVO14404.1"/>
    <property type="molecule type" value="Genomic_DNA"/>
</dbReference>
<evidence type="ECO:0000256" key="6">
    <source>
        <dbReference type="ARBA" id="ARBA00023146"/>
    </source>
</evidence>
<dbReference type="InterPro" id="IPR049940">
    <property type="entry name" value="GluQ/Sye"/>
</dbReference>
<comment type="caution">
    <text evidence="9">The sequence shown here is derived from an EMBL/GenBank/DDBJ whole genome shotgun (WGS) entry which is preliminary data.</text>
</comment>
<keyword evidence="4" id="KW-0862">Zinc</keyword>
<keyword evidence="3 7" id="KW-0547">Nucleotide-binding</keyword>
<dbReference type="PROSITE" id="PS00178">
    <property type="entry name" value="AA_TRNA_LIGASE_I"/>
    <property type="match status" value="1"/>
</dbReference>
<sequence>MKLITRFAPSPTGPLHLGHAYSAMLAHDMSVAEGGDFLLRIDDLDQSRAREHWEEQIYEDLSWLGLSWATPCRKQSECQSQYDRALTALWDKGLLYECTCSRRDIRDAQSAPQEGAPLLGPDGLIYPGTCRAHSGVDEVPTNSRPKNVTLRLNLSKALSHPTWSSKLFTKRTAMPEELACFIEMGPLANTRAQTYEFTREQMLATIGDVVVCRKDMGAAYHLAVVVDDTAQKVNHVVRGDDLLEATMIHRILGHLIGNDVDLSYSPPNYYHHPLVRDDVGKRLAKRDDARAISKYRSEGASPQDIRKMVGLD</sequence>
<reference evidence="9 10" key="1">
    <citation type="submission" date="2019-12" db="EMBL/GenBank/DDBJ databases">
        <authorList>
            <person name="Zhang Y.-J."/>
        </authorList>
    </citation>
    <scope>NUCLEOTIDE SEQUENCE [LARGE SCALE GENOMIC DNA]</scope>
    <source>
        <strain evidence="9 10">CY05</strain>
    </source>
</reference>
<evidence type="ECO:0000256" key="5">
    <source>
        <dbReference type="ARBA" id="ARBA00022840"/>
    </source>
</evidence>
<keyword evidence="1 7" id="KW-0436">Ligase</keyword>
<keyword evidence="2" id="KW-0479">Metal-binding</keyword>
<dbReference type="Proteomes" id="UP000478892">
    <property type="component" value="Unassembled WGS sequence"/>
</dbReference>
<protein>
    <submittedName>
        <fullName evidence="9">tRNA glutamyl-Q(34) synthetase GluQRS</fullName>
        <ecNumber evidence="9">6.1.1.-</ecNumber>
    </submittedName>
</protein>
<dbReference type="RefSeq" id="WP_157020753.1">
    <property type="nucleotide sequence ID" value="NZ_WQLV01000001.1"/>
</dbReference>
<dbReference type="PANTHER" id="PTHR43311:SF1">
    <property type="entry name" value="GLUTAMYL-Q TRNA(ASP) SYNTHETASE"/>
    <property type="match status" value="1"/>
</dbReference>
<comment type="similarity">
    <text evidence="7">Belongs to the class-I aminoacyl-tRNA synthetase family.</text>
</comment>
<dbReference type="GO" id="GO:0005524">
    <property type="term" value="F:ATP binding"/>
    <property type="evidence" value="ECO:0007669"/>
    <property type="project" value="UniProtKB-KW"/>
</dbReference>
<name>A0A6L6W9N3_9RHOB</name>